<dbReference type="SUPFAM" id="SSF53613">
    <property type="entry name" value="Ribokinase-like"/>
    <property type="match status" value="1"/>
</dbReference>
<evidence type="ECO:0000313" key="23">
    <source>
        <dbReference type="Proteomes" id="UP001431221"/>
    </source>
</evidence>
<comment type="function">
    <text evidence="14 19">Bifunctional enzyme that catalyzes the epimerization of the S- and R-forms of NAD(P)HX and the dehydration of the S-form of NAD(P)HX at the expense of ADP, which is converted to AMP. This allows the repair of both epimers of NAD(P)HX, a damaged form of NAD(P)H that is a result of enzymatic or heat-dependent hydration.</text>
</comment>
<feature type="binding site" evidence="17">
    <location>
        <position position="449"/>
    </location>
    <ligand>
        <name>AMP</name>
        <dbReference type="ChEBI" id="CHEBI:456215"/>
    </ligand>
</feature>
<evidence type="ECO:0000256" key="15">
    <source>
        <dbReference type="ARBA" id="ARBA00048238"/>
    </source>
</evidence>
<feature type="domain" description="YjeF C-terminal" evidence="20">
    <location>
        <begin position="235"/>
        <end position="504"/>
    </location>
</feature>
<accession>A0ABT0GP57</accession>
<dbReference type="Pfam" id="PF01256">
    <property type="entry name" value="Carb_kinase"/>
    <property type="match status" value="1"/>
</dbReference>
<comment type="caution">
    <text evidence="22">The sequence shown here is derived from an EMBL/GenBank/DDBJ whole genome shotgun (WGS) entry which is preliminary data.</text>
</comment>
<evidence type="ECO:0000256" key="7">
    <source>
        <dbReference type="ARBA" id="ARBA00022840"/>
    </source>
</evidence>
<feature type="binding site" evidence="18">
    <location>
        <begin position="65"/>
        <end position="69"/>
    </location>
    <ligand>
        <name>(6S)-NADPHX</name>
        <dbReference type="ChEBI" id="CHEBI:64076"/>
    </ligand>
</feature>
<evidence type="ECO:0000313" key="22">
    <source>
        <dbReference type="EMBL" id="MCK7611207.1"/>
    </source>
</evidence>
<evidence type="ECO:0000256" key="10">
    <source>
        <dbReference type="ARBA" id="ARBA00023027"/>
    </source>
</evidence>
<sequence length="511" mass="51800">MTAEKSRKNAALLTPEEMAAADRLTIAAGVPGIVLMERAGQAVARAALKLGAPGGAVLVLCGPGNNGGDGFIAARCLAAAGYRVETRLLKAAEALKGDALEAFGRMDMAALPLLKDDRIADDAAEALTRADLIIDALFGAGLDRPLQGGAAELVEAVNRSGKPLLAVDLPSGLNGADGAVPGVAIKARATVTFFRQKPGHLLYPGRALCGEITVADIGIEASVFDQIAPDTFINGPDLWLEAWPRPDPAGHKYSRGHVIVFGGPVTATGAARLSAGAALRAGAGLVTLASPPDAVMVNACHLTAVMLKKLAGVEAIADLLADRRLNAVLIGPGFGVGDKTRAAVTEILKAGRATVLDADALTSFATCPDALFAAIKDNPEPVILTPHDGEFARLFPGLEGGKLCRARNAAAKSGAVVVLKGPDTVIAAPDGRTAINRNAPPWLATAGSGDVLAGIAAGLLAQGVPGFEAASQAVWLHGEAGREAGPGLSAEDLASALKPAIRTLVEKTGQG</sequence>
<dbReference type="InterPro" id="IPR004443">
    <property type="entry name" value="YjeF_N_dom"/>
</dbReference>
<comment type="similarity">
    <text evidence="17">Belongs to the NnrD/CARKD family.</text>
</comment>
<feature type="binding site" evidence="17">
    <location>
        <position position="450"/>
    </location>
    <ligand>
        <name>(6S)-NADPHX</name>
        <dbReference type="ChEBI" id="CHEBI:64076"/>
    </ligand>
</feature>
<dbReference type="NCBIfam" id="TIGR00197">
    <property type="entry name" value="yjeF_nterm"/>
    <property type="match status" value="1"/>
</dbReference>
<dbReference type="InterPro" id="IPR036652">
    <property type="entry name" value="YjeF_N_dom_sf"/>
</dbReference>
<evidence type="ECO:0000256" key="4">
    <source>
        <dbReference type="ARBA" id="ARBA00009524"/>
    </source>
</evidence>
<dbReference type="EC" id="4.2.1.136" evidence="19"/>
<comment type="similarity">
    <text evidence="4 19">In the C-terminal section; belongs to the NnrD/CARKD family.</text>
</comment>
<comment type="function">
    <text evidence="18">Catalyzes the epimerization of the S- and R-forms of NAD(P)HX, a damaged form of NAD(P)H that is a result of enzymatic or heat-dependent hydration. This is a prerequisite for the S-specific NAD(P)H-hydrate dehydratase to allow the repair of both epimers of NAD(P)HX.</text>
</comment>
<dbReference type="PANTHER" id="PTHR12592">
    <property type="entry name" value="ATP-DEPENDENT (S)-NAD(P)H-HYDRATE DEHYDRATASE FAMILY MEMBER"/>
    <property type="match status" value="1"/>
</dbReference>
<dbReference type="NCBIfam" id="TIGR00196">
    <property type="entry name" value="yjeF_cterm"/>
    <property type="match status" value="1"/>
</dbReference>
<keyword evidence="7 17" id="KW-0067">ATP-binding</keyword>
<keyword evidence="11 18" id="KW-0413">Isomerase</keyword>
<evidence type="ECO:0000256" key="2">
    <source>
        <dbReference type="ARBA" id="ARBA00000909"/>
    </source>
</evidence>
<dbReference type="SUPFAM" id="SSF64153">
    <property type="entry name" value="YjeF N-terminal domain-like"/>
    <property type="match status" value="1"/>
</dbReference>
<evidence type="ECO:0000259" key="21">
    <source>
        <dbReference type="PROSITE" id="PS51385"/>
    </source>
</evidence>
<feature type="binding site" evidence="18">
    <location>
        <position position="66"/>
    </location>
    <ligand>
        <name>K(+)</name>
        <dbReference type="ChEBI" id="CHEBI:29103"/>
    </ligand>
</feature>
<dbReference type="CDD" id="cd01171">
    <property type="entry name" value="YXKO-related"/>
    <property type="match status" value="1"/>
</dbReference>
<dbReference type="InterPro" id="IPR029056">
    <property type="entry name" value="Ribokinase-like"/>
</dbReference>
<feature type="binding site" evidence="18">
    <location>
        <position position="168"/>
    </location>
    <ligand>
        <name>(6S)-NADPHX</name>
        <dbReference type="ChEBI" id="CHEBI:64076"/>
    </ligand>
</feature>
<evidence type="ECO:0000256" key="9">
    <source>
        <dbReference type="ARBA" id="ARBA00022958"/>
    </source>
</evidence>
<evidence type="ECO:0000256" key="18">
    <source>
        <dbReference type="HAMAP-Rule" id="MF_01966"/>
    </source>
</evidence>
<dbReference type="EC" id="5.1.99.6" evidence="19"/>
<keyword evidence="10 17" id="KW-0520">NAD</keyword>
<evidence type="ECO:0000256" key="14">
    <source>
        <dbReference type="ARBA" id="ARBA00025153"/>
    </source>
</evidence>
<comment type="caution">
    <text evidence="18">Lacks conserved residue(s) required for the propagation of feature annotation.</text>
</comment>
<feature type="binding site" evidence="17">
    <location>
        <position position="333"/>
    </location>
    <ligand>
        <name>(6S)-NADPHX</name>
        <dbReference type="ChEBI" id="CHEBI:64076"/>
    </ligand>
</feature>
<dbReference type="HAMAP" id="MF_01965">
    <property type="entry name" value="NADHX_dehydratase"/>
    <property type="match status" value="1"/>
</dbReference>
<keyword evidence="13" id="KW-0511">Multifunctional enzyme</keyword>
<evidence type="ECO:0000256" key="5">
    <source>
        <dbReference type="ARBA" id="ARBA00022723"/>
    </source>
</evidence>
<evidence type="ECO:0000256" key="17">
    <source>
        <dbReference type="HAMAP-Rule" id="MF_01965"/>
    </source>
</evidence>
<feature type="binding site" evidence="18">
    <location>
        <position position="135"/>
    </location>
    <ligand>
        <name>K(+)</name>
        <dbReference type="ChEBI" id="CHEBI:29103"/>
    </ligand>
</feature>
<evidence type="ECO:0000256" key="19">
    <source>
        <dbReference type="PIRNR" id="PIRNR017184"/>
    </source>
</evidence>
<dbReference type="InterPro" id="IPR000631">
    <property type="entry name" value="CARKD"/>
</dbReference>
<proteinExistence type="inferred from homology"/>
<feature type="binding site" evidence="17">
    <location>
        <position position="387"/>
    </location>
    <ligand>
        <name>(6S)-NADPHX</name>
        <dbReference type="ChEBI" id="CHEBI:64076"/>
    </ligand>
</feature>
<evidence type="ECO:0000256" key="12">
    <source>
        <dbReference type="ARBA" id="ARBA00023239"/>
    </source>
</evidence>
<comment type="catalytic activity">
    <reaction evidence="15 17 19">
        <text>(6S)-NADHX + ADP = AMP + phosphate + NADH + H(+)</text>
        <dbReference type="Rhea" id="RHEA:32223"/>
        <dbReference type="ChEBI" id="CHEBI:15378"/>
        <dbReference type="ChEBI" id="CHEBI:43474"/>
        <dbReference type="ChEBI" id="CHEBI:57945"/>
        <dbReference type="ChEBI" id="CHEBI:64074"/>
        <dbReference type="ChEBI" id="CHEBI:456215"/>
        <dbReference type="ChEBI" id="CHEBI:456216"/>
        <dbReference type="EC" id="4.2.1.136"/>
    </reaction>
</comment>
<dbReference type="EMBL" id="JALNMJ010000002">
    <property type="protein sequence ID" value="MCK7611207.1"/>
    <property type="molecule type" value="Genomic_DNA"/>
</dbReference>
<comment type="catalytic activity">
    <reaction evidence="16 17 19">
        <text>(6S)-NADPHX + ADP = AMP + phosphate + NADPH + H(+)</text>
        <dbReference type="Rhea" id="RHEA:32235"/>
        <dbReference type="ChEBI" id="CHEBI:15378"/>
        <dbReference type="ChEBI" id="CHEBI:43474"/>
        <dbReference type="ChEBI" id="CHEBI:57783"/>
        <dbReference type="ChEBI" id="CHEBI:64076"/>
        <dbReference type="ChEBI" id="CHEBI:456215"/>
        <dbReference type="ChEBI" id="CHEBI:456216"/>
        <dbReference type="EC" id="4.2.1.136"/>
    </reaction>
</comment>
<evidence type="ECO:0000256" key="13">
    <source>
        <dbReference type="ARBA" id="ARBA00023268"/>
    </source>
</evidence>
<keyword evidence="12 17" id="KW-0456">Lyase</keyword>
<dbReference type="PROSITE" id="PS51385">
    <property type="entry name" value="YJEF_N"/>
    <property type="match status" value="1"/>
</dbReference>
<feature type="binding site" evidence="17">
    <location>
        <begin position="420"/>
        <end position="424"/>
    </location>
    <ligand>
        <name>AMP</name>
        <dbReference type="ChEBI" id="CHEBI:456215"/>
    </ligand>
</feature>
<dbReference type="RefSeq" id="WP_248150726.1">
    <property type="nucleotide sequence ID" value="NZ_JALNMJ010000002.1"/>
</dbReference>
<keyword evidence="23" id="KW-1185">Reference proteome</keyword>
<reference evidence="22" key="1">
    <citation type="submission" date="2022-04" db="EMBL/GenBank/DDBJ databases">
        <title>Roseibium sp. CAU 1639 isolated from mud.</title>
        <authorList>
            <person name="Kim W."/>
        </authorList>
    </citation>
    <scope>NUCLEOTIDE SEQUENCE</scope>
    <source>
        <strain evidence="22">CAU 1639</strain>
    </source>
</reference>
<dbReference type="PIRSF" id="PIRSF017184">
    <property type="entry name" value="Nnr"/>
    <property type="match status" value="1"/>
</dbReference>
<dbReference type="PANTHER" id="PTHR12592:SF0">
    <property type="entry name" value="ATP-DEPENDENT (S)-NAD(P)H-HYDRATE DEHYDRATASE"/>
    <property type="match status" value="1"/>
</dbReference>
<comment type="catalytic activity">
    <reaction evidence="2 18 19">
        <text>(6R)-NADPHX = (6S)-NADPHX</text>
        <dbReference type="Rhea" id="RHEA:32227"/>
        <dbReference type="ChEBI" id="CHEBI:64076"/>
        <dbReference type="ChEBI" id="CHEBI:64077"/>
        <dbReference type="EC" id="5.1.99.6"/>
    </reaction>
</comment>
<name>A0ABT0GP57_9HYPH</name>
<evidence type="ECO:0000256" key="8">
    <source>
        <dbReference type="ARBA" id="ARBA00022857"/>
    </source>
</evidence>
<organism evidence="22 23">
    <name type="scientific">Roseibium sediminicola</name>
    <dbReference type="NCBI Taxonomy" id="2933272"/>
    <lineage>
        <taxon>Bacteria</taxon>
        <taxon>Pseudomonadati</taxon>
        <taxon>Pseudomonadota</taxon>
        <taxon>Alphaproteobacteria</taxon>
        <taxon>Hyphomicrobiales</taxon>
        <taxon>Stappiaceae</taxon>
        <taxon>Roseibium</taxon>
    </lineage>
</organism>
<feature type="domain" description="YjeF N-terminal" evidence="21">
    <location>
        <begin position="18"/>
        <end position="225"/>
    </location>
</feature>
<dbReference type="Pfam" id="PF03853">
    <property type="entry name" value="YjeF_N"/>
    <property type="match status" value="1"/>
</dbReference>
<comment type="cofactor">
    <cofactor evidence="17">
        <name>Mg(2+)</name>
        <dbReference type="ChEBI" id="CHEBI:18420"/>
    </cofactor>
</comment>
<gene>
    <name evidence="18" type="primary">nnrE</name>
    <name evidence="17" type="synonym">nnrD</name>
    <name evidence="22" type="ORF">M0H32_03445</name>
</gene>
<feature type="binding site" evidence="18">
    <location>
        <position position="171"/>
    </location>
    <ligand>
        <name>K(+)</name>
        <dbReference type="ChEBI" id="CHEBI:29103"/>
    </ligand>
</feature>
<evidence type="ECO:0000256" key="6">
    <source>
        <dbReference type="ARBA" id="ARBA00022741"/>
    </source>
</evidence>
<evidence type="ECO:0000256" key="16">
    <source>
        <dbReference type="ARBA" id="ARBA00049209"/>
    </source>
</evidence>
<comment type="function">
    <text evidence="17">Catalyzes the dehydration of the S-form of NAD(P)HX at the expense of ADP, which is converted to AMP. Together with NAD(P)HX epimerase, which catalyzes the epimerization of the S- and R-forms, the enzyme allows the repair of both epimers of NAD(P)HX, a damaged form of NAD(P)H that is a result of enzymatic or heat-dependent hydration.</text>
</comment>
<keyword evidence="6 17" id="KW-0547">Nucleotide-binding</keyword>
<dbReference type="Proteomes" id="UP001431221">
    <property type="component" value="Unassembled WGS sequence"/>
</dbReference>
<evidence type="ECO:0000256" key="1">
    <source>
        <dbReference type="ARBA" id="ARBA00000013"/>
    </source>
</evidence>
<keyword evidence="9 18" id="KW-0630">Potassium</keyword>
<comment type="similarity">
    <text evidence="3 19">In the N-terminal section; belongs to the NnrE/AIBP family.</text>
</comment>
<comment type="similarity">
    <text evidence="18">Belongs to the NnrE/AIBP family.</text>
</comment>
<comment type="catalytic activity">
    <reaction evidence="1 18 19">
        <text>(6R)-NADHX = (6S)-NADHX</text>
        <dbReference type="Rhea" id="RHEA:32215"/>
        <dbReference type="ChEBI" id="CHEBI:64074"/>
        <dbReference type="ChEBI" id="CHEBI:64075"/>
        <dbReference type="EC" id="5.1.99.6"/>
    </reaction>
</comment>
<dbReference type="HAMAP" id="MF_01966">
    <property type="entry name" value="NADHX_epimerase"/>
    <property type="match status" value="1"/>
</dbReference>
<dbReference type="Gene3D" id="3.40.50.10260">
    <property type="entry name" value="YjeF N-terminal domain"/>
    <property type="match status" value="1"/>
</dbReference>
<dbReference type="Gene3D" id="3.40.1190.20">
    <property type="match status" value="1"/>
</dbReference>
<keyword evidence="8 17" id="KW-0521">NADP</keyword>
<comment type="subunit">
    <text evidence="17">Homotetramer.</text>
</comment>
<dbReference type="PROSITE" id="PS51383">
    <property type="entry name" value="YJEF_C_3"/>
    <property type="match status" value="1"/>
</dbReference>
<evidence type="ECO:0000259" key="20">
    <source>
        <dbReference type="PROSITE" id="PS51383"/>
    </source>
</evidence>
<keyword evidence="5 18" id="KW-0479">Metal-binding</keyword>
<protein>
    <recommendedName>
        <fullName evidence="19">Bifunctional NAD(P)H-hydrate repair enzyme</fullName>
    </recommendedName>
    <alternativeName>
        <fullName evidence="19">Nicotinamide nucleotide repair protein</fullName>
    </alternativeName>
    <domain>
        <recommendedName>
            <fullName evidence="19">ADP-dependent (S)-NAD(P)H-hydrate dehydratase</fullName>
            <ecNumber evidence="19">4.2.1.136</ecNumber>
        </recommendedName>
        <alternativeName>
            <fullName evidence="19">ADP-dependent NAD(P)HX dehydratase</fullName>
        </alternativeName>
    </domain>
    <domain>
        <recommendedName>
            <fullName evidence="19">NAD(P)H-hydrate epimerase</fullName>
            <ecNumber evidence="19">5.1.99.6</ecNumber>
        </recommendedName>
    </domain>
</protein>
<feature type="binding site" evidence="18">
    <location>
        <begin position="139"/>
        <end position="145"/>
    </location>
    <ligand>
        <name>(6S)-NADPHX</name>
        <dbReference type="ChEBI" id="CHEBI:64076"/>
    </ligand>
</feature>
<feature type="binding site" evidence="17">
    <location>
        <position position="270"/>
    </location>
    <ligand>
        <name>(6S)-NADPHX</name>
        <dbReference type="ChEBI" id="CHEBI:64076"/>
    </ligand>
</feature>
<comment type="cofactor">
    <cofactor evidence="18 19">
        <name>K(+)</name>
        <dbReference type="ChEBI" id="CHEBI:29103"/>
    </cofactor>
    <text evidence="18 19">Binds 1 potassium ion per subunit.</text>
</comment>
<evidence type="ECO:0000256" key="3">
    <source>
        <dbReference type="ARBA" id="ARBA00006001"/>
    </source>
</evidence>
<evidence type="ECO:0000256" key="11">
    <source>
        <dbReference type="ARBA" id="ARBA00023235"/>
    </source>
</evidence>
<dbReference type="InterPro" id="IPR030677">
    <property type="entry name" value="Nnr"/>
</dbReference>